<reference evidence="1" key="1">
    <citation type="submission" date="2014-11" db="EMBL/GenBank/DDBJ databases">
        <authorList>
            <person name="Amaro Gonzalez C."/>
        </authorList>
    </citation>
    <scope>NUCLEOTIDE SEQUENCE</scope>
</reference>
<dbReference type="EMBL" id="GBXM01026537">
    <property type="protein sequence ID" value="JAH82040.1"/>
    <property type="molecule type" value="Transcribed_RNA"/>
</dbReference>
<organism evidence="1">
    <name type="scientific">Anguilla anguilla</name>
    <name type="common">European freshwater eel</name>
    <name type="synonym">Muraena anguilla</name>
    <dbReference type="NCBI Taxonomy" id="7936"/>
    <lineage>
        <taxon>Eukaryota</taxon>
        <taxon>Metazoa</taxon>
        <taxon>Chordata</taxon>
        <taxon>Craniata</taxon>
        <taxon>Vertebrata</taxon>
        <taxon>Euteleostomi</taxon>
        <taxon>Actinopterygii</taxon>
        <taxon>Neopterygii</taxon>
        <taxon>Teleostei</taxon>
        <taxon>Anguilliformes</taxon>
        <taxon>Anguillidae</taxon>
        <taxon>Anguilla</taxon>
    </lineage>
</organism>
<protein>
    <submittedName>
        <fullName evidence="1">Uncharacterized protein</fullName>
    </submittedName>
</protein>
<reference evidence="1" key="2">
    <citation type="journal article" date="2015" name="Fish Shellfish Immunol.">
        <title>Early steps in the European eel (Anguilla anguilla)-Vibrio vulnificus interaction in the gills: Role of the RtxA13 toxin.</title>
        <authorList>
            <person name="Callol A."/>
            <person name="Pajuelo D."/>
            <person name="Ebbesson L."/>
            <person name="Teles M."/>
            <person name="MacKenzie S."/>
            <person name="Amaro C."/>
        </authorList>
    </citation>
    <scope>NUCLEOTIDE SEQUENCE</scope>
</reference>
<evidence type="ECO:0000313" key="1">
    <source>
        <dbReference type="EMBL" id="JAH82040.1"/>
    </source>
</evidence>
<name>A0A0E9VXJ1_ANGAN</name>
<dbReference type="AlphaFoldDB" id="A0A0E9VXJ1"/>
<proteinExistence type="predicted"/>
<accession>A0A0E9VXJ1</accession>
<sequence length="26" mass="2921">MQEACQLCHLGHNKIVSTKGDLGQFY</sequence>